<keyword evidence="2" id="KW-0808">Transferase</keyword>
<dbReference type="Proteomes" id="UP000290243">
    <property type="component" value="Chromosome"/>
</dbReference>
<proteinExistence type="predicted"/>
<dbReference type="GO" id="GO:0009307">
    <property type="term" value="P:DNA restriction-modification system"/>
    <property type="evidence" value="ECO:0007669"/>
    <property type="project" value="InterPro"/>
</dbReference>
<keyword evidence="3" id="KW-0949">S-adenosyl-L-methionine</keyword>
<dbReference type="RefSeq" id="WP_129647126.1">
    <property type="nucleotide sequence ID" value="NZ_LR215037.1"/>
</dbReference>
<dbReference type="OrthoDB" id="9805629at2"/>
<dbReference type="Gene3D" id="3.40.50.150">
    <property type="entry name" value="Vaccinia Virus protein VP39"/>
    <property type="match status" value="1"/>
</dbReference>
<dbReference type="Pfam" id="PF02086">
    <property type="entry name" value="MethyltransfD12"/>
    <property type="match status" value="2"/>
</dbReference>
<dbReference type="PANTHER" id="PTHR30481">
    <property type="entry name" value="DNA ADENINE METHYLASE"/>
    <property type="match status" value="1"/>
</dbReference>
<dbReference type="EMBL" id="LR215037">
    <property type="protein sequence ID" value="VEU75758.1"/>
    <property type="molecule type" value="Genomic_DNA"/>
</dbReference>
<keyword evidence="5" id="KW-1185">Reference proteome</keyword>
<evidence type="ECO:0000256" key="1">
    <source>
        <dbReference type="ARBA" id="ARBA00022603"/>
    </source>
</evidence>
<accession>A0A449B5F4</accession>
<dbReference type="InterPro" id="IPR012327">
    <property type="entry name" value="MeTrfase_D12"/>
</dbReference>
<reference evidence="4 5" key="1">
    <citation type="submission" date="2019-01" db="EMBL/GenBank/DDBJ databases">
        <authorList>
            <consortium name="Pathogen Informatics"/>
        </authorList>
    </citation>
    <scope>NUCLEOTIDE SEQUENCE [LARGE SCALE GENOMIC DNA]</scope>
    <source>
        <strain evidence="4 5">NCTC10168</strain>
    </source>
</reference>
<dbReference type="GO" id="GO:0032259">
    <property type="term" value="P:methylation"/>
    <property type="evidence" value="ECO:0007669"/>
    <property type="project" value="UniProtKB-KW"/>
</dbReference>
<dbReference type="PANTHER" id="PTHR30481:SF3">
    <property type="entry name" value="DNA ADENINE METHYLASE"/>
    <property type="match status" value="1"/>
</dbReference>
<sequence length="222" mass="26606">MKYNKIKPVIRLIGSKYRLFNQLYNYFDLSNINEFYDIFGGTGIVGINVKNINNDLKVYINDYDKIFPLTKEYVEDNNKRFNGYGAYSKASIKQYKTKIKNGLWDKLNTYNKILKKCIITHKDYKELLSNKNYNQNTFLYLDPPYFSNFKAYKHQINLEDFFNFIKEFSLKNKCKIAISFKNNNEFINYLPDWKIHYLKHTNTNVSIKEKDKNANEILITNY</sequence>
<keyword evidence="1 4" id="KW-0489">Methyltransferase</keyword>
<evidence type="ECO:0000256" key="2">
    <source>
        <dbReference type="ARBA" id="ARBA00022679"/>
    </source>
</evidence>
<dbReference type="GO" id="GO:1904047">
    <property type="term" value="F:S-adenosyl-L-methionine binding"/>
    <property type="evidence" value="ECO:0007669"/>
    <property type="project" value="TreeGrafter"/>
</dbReference>
<evidence type="ECO:0000313" key="4">
    <source>
        <dbReference type="EMBL" id="VEU75758.1"/>
    </source>
</evidence>
<dbReference type="GO" id="GO:0006298">
    <property type="term" value="P:mismatch repair"/>
    <property type="evidence" value="ECO:0007669"/>
    <property type="project" value="TreeGrafter"/>
</dbReference>
<protein>
    <submittedName>
        <fullName evidence="4">Site-specific DNA methylase</fullName>
    </submittedName>
</protein>
<dbReference type="KEGG" id="mmau:NCTC10168_00692"/>
<name>A0A449B5F4_9BACT</name>
<evidence type="ECO:0000256" key="3">
    <source>
        <dbReference type="ARBA" id="ARBA00022691"/>
    </source>
</evidence>
<gene>
    <name evidence="4" type="ORF">NCTC10168_00692</name>
</gene>
<dbReference type="GO" id="GO:0043565">
    <property type="term" value="F:sequence-specific DNA binding"/>
    <property type="evidence" value="ECO:0007669"/>
    <property type="project" value="TreeGrafter"/>
</dbReference>
<organism evidence="4 5">
    <name type="scientific">Mycoplasmopsis maculosa</name>
    <dbReference type="NCBI Taxonomy" id="114885"/>
    <lineage>
        <taxon>Bacteria</taxon>
        <taxon>Bacillati</taxon>
        <taxon>Mycoplasmatota</taxon>
        <taxon>Mycoplasmoidales</taxon>
        <taxon>Metamycoplasmataceae</taxon>
        <taxon>Mycoplasmopsis</taxon>
    </lineage>
</organism>
<dbReference type="InterPro" id="IPR029063">
    <property type="entry name" value="SAM-dependent_MTases_sf"/>
</dbReference>
<dbReference type="AlphaFoldDB" id="A0A449B5F4"/>
<dbReference type="GO" id="GO:0009007">
    <property type="term" value="F:site-specific DNA-methyltransferase (adenine-specific) activity"/>
    <property type="evidence" value="ECO:0007669"/>
    <property type="project" value="UniProtKB-EC"/>
</dbReference>
<evidence type="ECO:0000313" key="5">
    <source>
        <dbReference type="Proteomes" id="UP000290243"/>
    </source>
</evidence>
<dbReference type="SUPFAM" id="SSF53335">
    <property type="entry name" value="S-adenosyl-L-methionine-dependent methyltransferases"/>
    <property type="match status" value="1"/>
</dbReference>